<feature type="transmembrane region" description="Helical" evidence="7">
    <location>
        <begin position="6"/>
        <end position="22"/>
    </location>
</feature>
<reference evidence="10 11" key="2">
    <citation type="journal article" date="2009" name="Proc. Natl. Acad. Sci. U.S.A.">
        <title>On the chimeric nature, thermophilic origin, and phylogenetic placement of the Thermotogales.</title>
        <authorList>
            <person name="Zhaxybayeva O."/>
            <person name="Swithers K.S."/>
            <person name="Lapierre P."/>
            <person name="Fournier G.P."/>
            <person name="Bickhart D.M."/>
            <person name="DeBoy R.T."/>
            <person name="Nelson K.E."/>
            <person name="Nesbo C.L."/>
            <person name="Doolittle W.F."/>
            <person name="Gogarten J.P."/>
            <person name="Noll K.M."/>
        </authorList>
    </citation>
    <scope>NUCLEOTIDE SEQUENCE [LARGE SCALE GENOMIC DNA]</scope>
    <source>
        <strain evidence="11">ATCC BAA-488 / DSM 13995 / JCM 10881 / RKU-1</strain>
    </source>
</reference>
<sequence length="240" mass="26964">MWYLLTFVIGTIIGSFLNVVIYRSTKEDLKLWDPPHSFCPNCKRKIEWYDNIPVVSYILLKGRCRHCGWRIPIRYPIVEISTGVLFLINRALIKDTLLFVSSCVIASALIAISLIDLETFLIPDYLNFTVLIFSFVVALRTSFLEHLISFLIVTTIFLVLKVMYRDGLGAGDVILAMGIGFLLPPVPSIFAILIASISGILYALIKGKGKMDIKTRIPFGPFLALGGYTLFLISYGMGWL</sequence>
<comment type="similarity">
    <text evidence="2">Belongs to the peptidase A24 family.</text>
</comment>
<dbReference type="KEGG" id="tpt:Tpet_0992"/>
<organism evidence="10 11">
    <name type="scientific">Thermotoga petrophila (strain ATCC BAA-488 / DSM 13995 / JCM 10881 / RKU-1)</name>
    <dbReference type="NCBI Taxonomy" id="390874"/>
    <lineage>
        <taxon>Bacteria</taxon>
        <taxon>Thermotogati</taxon>
        <taxon>Thermotogota</taxon>
        <taxon>Thermotogae</taxon>
        <taxon>Thermotogales</taxon>
        <taxon>Thermotogaceae</taxon>
        <taxon>Thermotoga</taxon>
    </lineage>
</organism>
<proteinExistence type="inferred from homology"/>
<dbReference type="GO" id="GO:0005886">
    <property type="term" value="C:plasma membrane"/>
    <property type="evidence" value="ECO:0007669"/>
    <property type="project" value="UniProtKB-SubCell"/>
</dbReference>
<feature type="transmembrane region" description="Helical" evidence="7">
    <location>
        <begin position="217"/>
        <end position="237"/>
    </location>
</feature>
<keyword evidence="3" id="KW-1003">Cell membrane</keyword>
<comment type="subcellular location">
    <subcellularLocation>
        <location evidence="1">Cell membrane</location>
        <topology evidence="1">Multi-pass membrane protein</topology>
    </subcellularLocation>
</comment>
<dbReference type="Proteomes" id="UP000006558">
    <property type="component" value="Chromosome"/>
</dbReference>
<dbReference type="PANTHER" id="PTHR30487">
    <property type="entry name" value="TYPE 4 PREPILIN-LIKE PROTEINS LEADER PEPTIDE-PROCESSING ENZYME"/>
    <property type="match status" value="1"/>
</dbReference>
<evidence type="ECO:0000259" key="8">
    <source>
        <dbReference type="Pfam" id="PF01478"/>
    </source>
</evidence>
<name>A5ILD7_THEP1</name>
<dbReference type="STRING" id="390874.Tpet_0992"/>
<feature type="transmembrane region" description="Helical" evidence="7">
    <location>
        <begin position="96"/>
        <end position="115"/>
    </location>
</feature>
<dbReference type="EMBL" id="CP000702">
    <property type="protein sequence ID" value="ABQ47010.1"/>
    <property type="molecule type" value="Genomic_DNA"/>
</dbReference>
<dbReference type="HOGENOM" id="CLU_057101_0_1_0"/>
<dbReference type="InterPro" id="IPR050882">
    <property type="entry name" value="Prepilin_peptidase/N-MTase"/>
</dbReference>
<evidence type="ECO:0000256" key="2">
    <source>
        <dbReference type="ARBA" id="ARBA00005801"/>
    </source>
</evidence>
<dbReference type="InterPro" id="IPR000045">
    <property type="entry name" value="Prepilin_IV_endopep_pep"/>
</dbReference>
<keyword evidence="6 7" id="KW-0472">Membrane</keyword>
<dbReference type="PANTHER" id="PTHR30487:SF0">
    <property type="entry name" value="PREPILIN LEADER PEPTIDASE_N-METHYLTRANSFERASE-RELATED"/>
    <property type="match status" value="1"/>
</dbReference>
<feature type="transmembrane region" description="Helical" evidence="7">
    <location>
        <begin position="121"/>
        <end position="139"/>
    </location>
</feature>
<dbReference type="MEROPS" id="A24.019"/>
<dbReference type="Pfam" id="PF01478">
    <property type="entry name" value="Peptidase_A24"/>
    <property type="match status" value="1"/>
</dbReference>
<evidence type="ECO:0000256" key="1">
    <source>
        <dbReference type="ARBA" id="ARBA00004651"/>
    </source>
</evidence>
<feature type="transmembrane region" description="Helical" evidence="7">
    <location>
        <begin position="146"/>
        <end position="164"/>
    </location>
</feature>
<dbReference type="RefSeq" id="WP_011943547.1">
    <property type="nucleotide sequence ID" value="NC_009486.1"/>
</dbReference>
<evidence type="ECO:0000313" key="10">
    <source>
        <dbReference type="EMBL" id="ABQ47010.1"/>
    </source>
</evidence>
<feature type="domain" description="Prepilin peptidase A24 N-terminal" evidence="9">
    <location>
        <begin position="8"/>
        <end position="88"/>
    </location>
</feature>
<dbReference type="AlphaFoldDB" id="A5ILD7"/>
<evidence type="ECO:0000256" key="3">
    <source>
        <dbReference type="ARBA" id="ARBA00022475"/>
    </source>
</evidence>
<evidence type="ECO:0000256" key="7">
    <source>
        <dbReference type="SAM" id="Phobius"/>
    </source>
</evidence>
<evidence type="ECO:0000256" key="6">
    <source>
        <dbReference type="ARBA" id="ARBA00023136"/>
    </source>
</evidence>
<dbReference type="Gene3D" id="1.20.120.1220">
    <property type="match status" value="1"/>
</dbReference>
<dbReference type="GO" id="GO:0004190">
    <property type="term" value="F:aspartic-type endopeptidase activity"/>
    <property type="evidence" value="ECO:0007669"/>
    <property type="project" value="InterPro"/>
</dbReference>
<accession>A5ILD7</accession>
<feature type="domain" description="Prepilin type IV endopeptidase peptidase" evidence="8">
    <location>
        <begin position="103"/>
        <end position="204"/>
    </location>
</feature>
<evidence type="ECO:0000259" key="9">
    <source>
        <dbReference type="Pfam" id="PF06750"/>
    </source>
</evidence>
<gene>
    <name evidence="10" type="ordered locus">Tpet_0992</name>
</gene>
<evidence type="ECO:0000256" key="4">
    <source>
        <dbReference type="ARBA" id="ARBA00022692"/>
    </source>
</evidence>
<protein>
    <submittedName>
        <fullName evidence="10">Peptidase A24A domain protein</fullName>
    </submittedName>
</protein>
<dbReference type="InterPro" id="IPR010627">
    <property type="entry name" value="Prepilin_pept_A24_N"/>
</dbReference>
<keyword evidence="4 7" id="KW-0812">Transmembrane</keyword>
<dbReference type="GO" id="GO:0006465">
    <property type="term" value="P:signal peptide processing"/>
    <property type="evidence" value="ECO:0007669"/>
    <property type="project" value="TreeGrafter"/>
</dbReference>
<evidence type="ECO:0000256" key="5">
    <source>
        <dbReference type="ARBA" id="ARBA00022989"/>
    </source>
</evidence>
<reference evidence="11" key="1">
    <citation type="submission" date="2007-05" db="EMBL/GenBank/DDBJ databases">
        <title>Complete sequence of Thermotoga petrophila RKU-1.</title>
        <authorList>
            <consortium name="US DOE Joint Genome Institute"/>
            <person name="Copeland A."/>
            <person name="Lucas S."/>
            <person name="Lapidus A."/>
            <person name="Barry K."/>
            <person name="Glavina del Rio T."/>
            <person name="Dalin E."/>
            <person name="Tice H."/>
            <person name="Pitluck S."/>
            <person name="Sims D."/>
            <person name="Brettin T."/>
            <person name="Bruce D."/>
            <person name="Detter J.C."/>
            <person name="Han C."/>
            <person name="Tapia R."/>
            <person name="Schmutz J."/>
            <person name="Larimer F."/>
            <person name="Land M."/>
            <person name="Hauser L."/>
            <person name="Kyrpides N."/>
            <person name="Mikhailova N."/>
            <person name="Nelson K."/>
            <person name="Gogarten J.P."/>
            <person name="Noll K."/>
            <person name="Richardson P."/>
        </authorList>
    </citation>
    <scope>NUCLEOTIDE SEQUENCE [LARGE SCALE GENOMIC DNA]</scope>
    <source>
        <strain evidence="11">ATCC BAA-488 / DSM 13995 / JCM 10881 / RKU-1</strain>
    </source>
</reference>
<evidence type="ECO:0000313" key="11">
    <source>
        <dbReference type="Proteomes" id="UP000006558"/>
    </source>
</evidence>
<dbReference type="Pfam" id="PF06750">
    <property type="entry name" value="A24_N_bact"/>
    <property type="match status" value="1"/>
</dbReference>
<keyword evidence="5 7" id="KW-1133">Transmembrane helix</keyword>
<dbReference type="eggNOG" id="COG1989">
    <property type="taxonomic scope" value="Bacteria"/>
</dbReference>
<feature type="transmembrane region" description="Helical" evidence="7">
    <location>
        <begin position="184"/>
        <end position="205"/>
    </location>
</feature>